<accession>A0A087BSL1</accession>
<proteinExistence type="predicted"/>
<evidence type="ECO:0000313" key="3">
    <source>
        <dbReference type="Proteomes" id="UP000029014"/>
    </source>
</evidence>
<dbReference type="EMBL" id="JGZD01000004">
    <property type="protein sequence ID" value="KFI74011.1"/>
    <property type="molecule type" value="Genomic_DNA"/>
</dbReference>
<dbReference type="AlphaFoldDB" id="A0A087BSL1"/>
<dbReference type="Proteomes" id="UP000029014">
    <property type="component" value="Unassembled WGS sequence"/>
</dbReference>
<comment type="caution">
    <text evidence="2">The sequence shown here is derived from an EMBL/GenBank/DDBJ whole genome shotgun (WGS) entry which is preliminary data.</text>
</comment>
<dbReference type="STRING" id="1693.BMIN_1275"/>
<feature type="compositionally biased region" description="Basic and acidic residues" evidence="1">
    <location>
        <begin position="67"/>
        <end position="83"/>
    </location>
</feature>
<name>A0A087BSL1_9BIFI</name>
<protein>
    <submittedName>
        <fullName evidence="2">Uncharacterized protein</fullName>
    </submittedName>
</protein>
<feature type="region of interest" description="Disordered" evidence="1">
    <location>
        <begin position="50"/>
        <end position="102"/>
    </location>
</feature>
<keyword evidence="3" id="KW-1185">Reference proteome</keyword>
<dbReference type="eggNOG" id="ENOG503293I">
    <property type="taxonomic scope" value="Bacteria"/>
</dbReference>
<sequence>MGRPAKLMMKGAVMENKSSNGWKFFALLFGALLAGVVGLYVYKQRNPDYDPWEEPWENSSSPVDLGLSKDEDKDGTDEAGKASDEEDAPAFDAPDAAAADKA</sequence>
<feature type="compositionally biased region" description="Low complexity" evidence="1">
    <location>
        <begin position="90"/>
        <end position="102"/>
    </location>
</feature>
<reference evidence="2 3" key="1">
    <citation type="submission" date="2014-03" db="EMBL/GenBank/DDBJ databases">
        <title>Genomics of Bifidobacteria.</title>
        <authorList>
            <person name="Ventura M."/>
            <person name="Milani C."/>
            <person name="Lugli G.A."/>
        </authorList>
    </citation>
    <scope>NUCLEOTIDE SEQUENCE [LARGE SCALE GENOMIC DNA]</scope>
    <source>
        <strain evidence="2 3">LMG 11592</strain>
    </source>
</reference>
<evidence type="ECO:0000313" key="2">
    <source>
        <dbReference type="EMBL" id="KFI74011.1"/>
    </source>
</evidence>
<evidence type="ECO:0000256" key="1">
    <source>
        <dbReference type="SAM" id="MobiDB-lite"/>
    </source>
</evidence>
<organism evidence="2 3">
    <name type="scientific">Bifidobacterium minimum</name>
    <dbReference type="NCBI Taxonomy" id="1693"/>
    <lineage>
        <taxon>Bacteria</taxon>
        <taxon>Bacillati</taxon>
        <taxon>Actinomycetota</taxon>
        <taxon>Actinomycetes</taxon>
        <taxon>Bifidobacteriales</taxon>
        <taxon>Bifidobacteriaceae</taxon>
        <taxon>Bifidobacterium</taxon>
    </lineage>
</organism>
<gene>
    <name evidence="2" type="ORF">BMIN_1275</name>
</gene>